<reference evidence="2" key="1">
    <citation type="journal article" date="2015" name="MBio">
        <title>Genome-resolved metagenomic analysis reveals roles for candidate phyla and other microbial community members in biogeochemical transformations in oil reservoirs.</title>
        <authorList>
            <person name="Hu P."/>
            <person name="Tom L."/>
            <person name="Singh A."/>
            <person name="Thomas B.C."/>
            <person name="Baker B.J."/>
            <person name="Piceno Y.M."/>
            <person name="Andersen G.L."/>
            <person name="Banfield J.F."/>
        </authorList>
    </citation>
    <scope>NUCLEOTIDE SEQUENCE [LARGE SCALE GENOMIC DNA]</scope>
    <source>
        <strain evidence="2">62_101</strain>
        <strain evidence="3">63_41</strain>
    </source>
</reference>
<dbReference type="Pfam" id="PF26161">
    <property type="entry name" value="DUF8044"/>
    <property type="match status" value="1"/>
</dbReference>
<dbReference type="PATRIC" id="fig|2198.3.peg.1429"/>
<feature type="transmembrane region" description="Helical" evidence="1">
    <location>
        <begin position="32"/>
        <end position="50"/>
    </location>
</feature>
<evidence type="ECO:0000313" key="3">
    <source>
        <dbReference type="EMBL" id="KUL05682.1"/>
    </source>
</evidence>
<protein>
    <submittedName>
        <fullName evidence="2">Uncharacterized protein</fullName>
    </submittedName>
</protein>
<evidence type="ECO:0000256" key="1">
    <source>
        <dbReference type="SAM" id="Phobius"/>
    </source>
</evidence>
<dbReference type="EMBL" id="LGHE01000002">
    <property type="protein sequence ID" value="KUL05682.1"/>
    <property type="molecule type" value="Genomic_DNA"/>
</dbReference>
<name>A0A101GSR4_9EURY</name>
<dbReference type="InterPro" id="IPR058357">
    <property type="entry name" value="DUF8044"/>
</dbReference>
<accession>A0A101GSR4</accession>
<feature type="transmembrane region" description="Helical" evidence="1">
    <location>
        <begin position="62"/>
        <end position="83"/>
    </location>
</feature>
<comment type="caution">
    <text evidence="2">The sequence shown here is derived from an EMBL/GenBank/DDBJ whole genome shotgun (WGS) entry which is preliminary data.</text>
</comment>
<dbReference type="AlphaFoldDB" id="A0A101GSR4"/>
<organism evidence="2 4">
    <name type="scientific">Methanoculleus marisnigri</name>
    <dbReference type="NCBI Taxonomy" id="2198"/>
    <lineage>
        <taxon>Archaea</taxon>
        <taxon>Methanobacteriati</taxon>
        <taxon>Methanobacteriota</taxon>
        <taxon>Stenosarchaea group</taxon>
        <taxon>Methanomicrobia</taxon>
        <taxon>Methanomicrobiales</taxon>
        <taxon>Methanomicrobiaceae</taxon>
        <taxon>Methanoculleus</taxon>
    </lineage>
</organism>
<gene>
    <name evidence="2" type="ORF">XD82_0015</name>
    <name evidence="3" type="ORF">XE10_0042</name>
</gene>
<proteinExistence type="predicted"/>
<dbReference type="Proteomes" id="UP000054323">
    <property type="component" value="Unassembled WGS sequence"/>
</dbReference>
<evidence type="ECO:0000313" key="4">
    <source>
        <dbReference type="Proteomes" id="UP000054323"/>
    </source>
</evidence>
<sequence length="88" mass="9856">MAVGKKVISLGALTLWLFLVVSFMLLARSLNLEILFVLWLIGILVVVVLVDPVFSRPRYLQWVRYIIAAGVAIFGYIVALKVVEIILV</sequence>
<dbReference type="EMBL" id="LGGD01000001">
    <property type="protein sequence ID" value="KUK63943.1"/>
    <property type="molecule type" value="Genomic_DNA"/>
</dbReference>
<keyword evidence="1" id="KW-1133">Transmembrane helix</keyword>
<feature type="transmembrane region" description="Helical" evidence="1">
    <location>
        <begin position="7"/>
        <end position="26"/>
    </location>
</feature>
<reference evidence="4 5" key="2">
    <citation type="journal article" date="2015" name="MBio">
        <title>Genome-Resolved Metagenomic Analysis Reveals Roles for Candidate Phyla and Other Microbial Community Members in Biogeochemical Transformations in Oil Reservoirs.</title>
        <authorList>
            <person name="Hu P."/>
            <person name="Tom L."/>
            <person name="Singh A."/>
            <person name="Thomas B.C."/>
            <person name="Baker B.J."/>
            <person name="Piceno Y.M."/>
            <person name="Andersen G.L."/>
            <person name="Banfield J.F."/>
        </authorList>
    </citation>
    <scope>NUCLEOTIDE SEQUENCE [LARGE SCALE GENOMIC DNA]</scope>
</reference>
<dbReference type="Proteomes" id="UP000054598">
    <property type="component" value="Unassembled WGS sequence"/>
</dbReference>
<evidence type="ECO:0000313" key="2">
    <source>
        <dbReference type="EMBL" id="KUK63943.1"/>
    </source>
</evidence>
<evidence type="ECO:0000313" key="5">
    <source>
        <dbReference type="Proteomes" id="UP000054598"/>
    </source>
</evidence>
<keyword evidence="1" id="KW-0472">Membrane</keyword>
<keyword evidence="1" id="KW-0812">Transmembrane</keyword>